<gene>
    <name evidence="4" type="ORF">PFICI_14108</name>
</gene>
<dbReference type="HOGENOM" id="CLU_020030_3_1_1"/>
<evidence type="ECO:0000313" key="5">
    <source>
        <dbReference type="Proteomes" id="UP000030651"/>
    </source>
</evidence>
<comment type="subcellular location">
    <subcellularLocation>
        <location evidence="1">Nucleus</location>
    </subcellularLocation>
</comment>
<dbReference type="InterPro" id="IPR001138">
    <property type="entry name" value="Zn2Cys6_DnaBD"/>
</dbReference>
<dbReference type="PROSITE" id="PS50048">
    <property type="entry name" value="ZN2_CY6_FUNGAL_2"/>
    <property type="match status" value="1"/>
</dbReference>
<organism evidence="4 5">
    <name type="scientific">Pestalotiopsis fici (strain W106-1 / CGMCC3.15140)</name>
    <dbReference type="NCBI Taxonomy" id="1229662"/>
    <lineage>
        <taxon>Eukaryota</taxon>
        <taxon>Fungi</taxon>
        <taxon>Dikarya</taxon>
        <taxon>Ascomycota</taxon>
        <taxon>Pezizomycotina</taxon>
        <taxon>Sordariomycetes</taxon>
        <taxon>Xylariomycetidae</taxon>
        <taxon>Amphisphaeriales</taxon>
        <taxon>Sporocadaceae</taxon>
        <taxon>Pestalotiopsis</taxon>
    </lineage>
</organism>
<proteinExistence type="predicted"/>
<dbReference type="Proteomes" id="UP000030651">
    <property type="component" value="Unassembled WGS sequence"/>
</dbReference>
<dbReference type="eggNOG" id="ENOG502SI0U">
    <property type="taxonomic scope" value="Eukaryota"/>
</dbReference>
<name>W3WM79_PESFW</name>
<dbReference type="InterPro" id="IPR021858">
    <property type="entry name" value="Fun_TF"/>
</dbReference>
<dbReference type="SMART" id="SM00066">
    <property type="entry name" value="GAL4"/>
    <property type="match status" value="1"/>
</dbReference>
<keyword evidence="5" id="KW-1185">Reference proteome</keyword>
<reference evidence="5" key="1">
    <citation type="journal article" date="2015" name="BMC Genomics">
        <title>Genomic and transcriptomic analysis of the endophytic fungus Pestalotiopsis fici reveals its lifestyle and high potential for synthesis of natural products.</title>
        <authorList>
            <person name="Wang X."/>
            <person name="Zhang X."/>
            <person name="Liu L."/>
            <person name="Xiang M."/>
            <person name="Wang W."/>
            <person name="Sun X."/>
            <person name="Che Y."/>
            <person name="Guo L."/>
            <person name="Liu G."/>
            <person name="Guo L."/>
            <person name="Wang C."/>
            <person name="Yin W.B."/>
            <person name="Stadler M."/>
            <person name="Zhang X."/>
            <person name="Liu X."/>
        </authorList>
    </citation>
    <scope>NUCLEOTIDE SEQUENCE [LARGE SCALE GENOMIC DNA]</scope>
    <source>
        <strain evidence="5">W106-1 / CGMCC3.15140</strain>
    </source>
</reference>
<feature type="domain" description="Zn(2)-C6 fungal-type" evidence="3">
    <location>
        <begin position="5"/>
        <end position="33"/>
    </location>
</feature>
<dbReference type="GO" id="GO:0045944">
    <property type="term" value="P:positive regulation of transcription by RNA polymerase II"/>
    <property type="evidence" value="ECO:0007669"/>
    <property type="project" value="TreeGrafter"/>
</dbReference>
<dbReference type="STRING" id="1229662.W3WM79"/>
<dbReference type="OMA" id="KQKAMGH"/>
<dbReference type="Pfam" id="PF11951">
    <property type="entry name" value="Fungal_trans_2"/>
    <property type="match status" value="1"/>
</dbReference>
<dbReference type="Gene3D" id="4.10.240.10">
    <property type="entry name" value="Zn(2)-C6 fungal-type DNA-binding domain"/>
    <property type="match status" value="1"/>
</dbReference>
<dbReference type="InParanoid" id="W3WM79"/>
<dbReference type="AlphaFoldDB" id="W3WM79"/>
<evidence type="ECO:0000259" key="3">
    <source>
        <dbReference type="PROSITE" id="PS50048"/>
    </source>
</evidence>
<dbReference type="InterPro" id="IPR036864">
    <property type="entry name" value="Zn2-C6_fun-type_DNA-bd_sf"/>
</dbReference>
<evidence type="ECO:0000256" key="1">
    <source>
        <dbReference type="ARBA" id="ARBA00004123"/>
    </source>
</evidence>
<dbReference type="EMBL" id="KI912120">
    <property type="protein sequence ID" value="ETS74242.1"/>
    <property type="molecule type" value="Genomic_DNA"/>
</dbReference>
<evidence type="ECO:0000256" key="2">
    <source>
        <dbReference type="ARBA" id="ARBA00023242"/>
    </source>
</evidence>
<protein>
    <recommendedName>
        <fullName evidence="3">Zn(2)-C6 fungal-type domain-containing protein</fullName>
    </recommendedName>
</protein>
<dbReference type="GO" id="GO:0008270">
    <property type="term" value="F:zinc ion binding"/>
    <property type="evidence" value="ECO:0007669"/>
    <property type="project" value="InterPro"/>
</dbReference>
<sequence length="579" mass="65044">MATKSCHNCRRRRLRCDRSLPTCNKCSTAGQECLGYDKIYQWTNAVASRGRLAGKASFDTHNPTTNGHQNTTKALVRGSRNGTPPTCPAINVDENMVAGLVDPLFQHMDKTARFYLNYYSKRICQELIVHDSLKLQGNPFRQLIAMSTSYPFLQDILVASSAMHYANIMRRVSASKASVDALVDALRARADAIKGLQAVLQRQKFDARHSDEKEALLATVLFFINFALIDSGKGGWRSHMRAARQLIAAQASNFALMPRQLEPDPERMADADEDSSSALVIPNLYLDTAATQQSLQSLRYTCNSIGIRDYVASDSVAYYIWGTTLDSLSNSATGVRRASIIDADEIRHFIDRTEANSYHSCPAQLLLLILRISRLARRVSTNDNALPTVEEMDTFLEFLAEAQAFEIKVWAHWVCAANAHVRAVDEMEINMRTAIASAYQAAVALYVLLSAPGIEEYVGQRQAAMPEVDLYLPPIPTTKDLAATIHYHLSLIPSWYPLFRYTTWPVFMIGVEAVTPESRAWILNRLRVMWEECPWGMMKSAMETLTDIWQLRDGLHATDATDRNWLIQLKNLGHDFLIV</sequence>
<dbReference type="RefSeq" id="XP_007840880.1">
    <property type="nucleotide sequence ID" value="XM_007842689.1"/>
</dbReference>
<keyword evidence="2" id="KW-0539">Nucleus</keyword>
<accession>W3WM79</accession>
<dbReference type="GO" id="GO:0000976">
    <property type="term" value="F:transcription cis-regulatory region binding"/>
    <property type="evidence" value="ECO:0007669"/>
    <property type="project" value="TreeGrafter"/>
</dbReference>
<dbReference type="Pfam" id="PF00172">
    <property type="entry name" value="Zn_clus"/>
    <property type="match status" value="1"/>
</dbReference>
<evidence type="ECO:0000313" key="4">
    <source>
        <dbReference type="EMBL" id="ETS74242.1"/>
    </source>
</evidence>
<dbReference type="SUPFAM" id="SSF57701">
    <property type="entry name" value="Zn2/Cys6 DNA-binding domain"/>
    <property type="match status" value="1"/>
</dbReference>
<dbReference type="PANTHER" id="PTHR37534">
    <property type="entry name" value="TRANSCRIPTIONAL ACTIVATOR PROTEIN UGA3"/>
    <property type="match status" value="1"/>
</dbReference>
<dbReference type="KEGG" id="pfy:PFICI_14108"/>
<dbReference type="GO" id="GO:0000981">
    <property type="term" value="F:DNA-binding transcription factor activity, RNA polymerase II-specific"/>
    <property type="evidence" value="ECO:0007669"/>
    <property type="project" value="InterPro"/>
</dbReference>
<dbReference type="GO" id="GO:0005634">
    <property type="term" value="C:nucleus"/>
    <property type="evidence" value="ECO:0007669"/>
    <property type="project" value="UniProtKB-SubCell"/>
</dbReference>
<dbReference type="GeneID" id="19279121"/>
<dbReference type="PANTHER" id="PTHR37534:SF51">
    <property type="entry name" value="ACRIFLAVINE SENSITIVITY CONTROL PROTEIN ACR-2"/>
    <property type="match status" value="1"/>
</dbReference>
<dbReference type="OrthoDB" id="5380854at2759"/>
<dbReference type="PROSITE" id="PS00463">
    <property type="entry name" value="ZN2_CY6_FUNGAL_1"/>
    <property type="match status" value="1"/>
</dbReference>